<dbReference type="eggNOG" id="ENOG502TGZH">
    <property type="taxonomic scope" value="Eukaryota"/>
</dbReference>
<dbReference type="Proteomes" id="UP000008068">
    <property type="component" value="Unassembled WGS sequence"/>
</dbReference>
<evidence type="ECO:0000313" key="2">
    <source>
        <dbReference type="EMBL" id="EGT51579.1"/>
    </source>
</evidence>
<gene>
    <name evidence="2" type="ORF">CAEBREN_15287</name>
</gene>
<dbReference type="OrthoDB" id="5828862at2759"/>
<name>G0N3C8_CAEBE</name>
<dbReference type="STRING" id="135651.G0N3C8"/>
<dbReference type="PANTHER" id="PTHR21525:SF9">
    <property type="entry name" value="CHANNEL_COLICIN DOMAIN-CONTAINING PROTEIN"/>
    <property type="match status" value="1"/>
</dbReference>
<accession>G0N3C8</accession>
<evidence type="ECO:0000256" key="1">
    <source>
        <dbReference type="SAM" id="SignalP"/>
    </source>
</evidence>
<feature type="chain" id="PRO_5003404140" evidence="1">
    <location>
        <begin position="25"/>
        <end position="363"/>
    </location>
</feature>
<reference evidence="3" key="1">
    <citation type="submission" date="2011-07" db="EMBL/GenBank/DDBJ databases">
        <authorList>
            <consortium name="Caenorhabditis brenneri Sequencing and Analysis Consortium"/>
            <person name="Wilson R.K."/>
        </authorList>
    </citation>
    <scope>NUCLEOTIDE SEQUENCE [LARGE SCALE GENOMIC DNA]</scope>
    <source>
        <strain evidence="3">PB2801</strain>
    </source>
</reference>
<keyword evidence="1" id="KW-0732">Signal</keyword>
<dbReference type="AlphaFoldDB" id="G0N3C8"/>
<organism evidence="3">
    <name type="scientific">Caenorhabditis brenneri</name>
    <name type="common">Nematode worm</name>
    <dbReference type="NCBI Taxonomy" id="135651"/>
    <lineage>
        <taxon>Eukaryota</taxon>
        <taxon>Metazoa</taxon>
        <taxon>Ecdysozoa</taxon>
        <taxon>Nematoda</taxon>
        <taxon>Chromadorea</taxon>
        <taxon>Rhabditida</taxon>
        <taxon>Rhabditina</taxon>
        <taxon>Rhabditomorpha</taxon>
        <taxon>Rhabditoidea</taxon>
        <taxon>Rhabditidae</taxon>
        <taxon>Peloderinae</taxon>
        <taxon>Caenorhabditis</taxon>
    </lineage>
</organism>
<dbReference type="InParanoid" id="G0N3C8"/>
<dbReference type="EMBL" id="GL379834">
    <property type="protein sequence ID" value="EGT51579.1"/>
    <property type="molecule type" value="Genomic_DNA"/>
</dbReference>
<keyword evidence="3" id="KW-1185">Reference proteome</keyword>
<proteinExistence type="predicted"/>
<dbReference type="PANTHER" id="PTHR21525">
    <property type="entry name" value="MOTILE SPERM PROTEIN"/>
    <property type="match status" value="1"/>
</dbReference>
<dbReference type="HOGENOM" id="CLU_763402_0_0_1"/>
<protein>
    <submittedName>
        <fullName evidence="2">Uncharacterized protein</fullName>
    </submittedName>
</protein>
<sequence length="363" mass="38189">MGPKKTLVAILLLFLLSIVPNVYGQVNEQDKDKNIVSPGKIIYCGTIGEVENACILVIKNGGTGFKDPYIKISPAAATAAGVTGSGLKFFNTVAPADESFAKKFLGKANYPTFPVSHKNVIYCGKFEAAENACILVIKNGGNEKASSETPLECILRKFTGNGDISLETTLAGGIIGLFRNYLGYTIKLGGRKSNIVSVYDKTVKSSLGNPKWLARVDMPHGKVPFHHINVNKAVTGVKDPHIKISAAAAKAAGVTGSVLNFLNKVAPVAMAAKTAYDLYDVISREDVANKFSNKVSSTAGGYVGSSFGATIGTAMFPGIGTLVGSIVGGAYGAEFGECFSGTLEDAYEYSGDVQNSPVFDKKE</sequence>
<evidence type="ECO:0000313" key="3">
    <source>
        <dbReference type="Proteomes" id="UP000008068"/>
    </source>
</evidence>
<feature type="signal peptide" evidence="1">
    <location>
        <begin position="1"/>
        <end position="24"/>
    </location>
</feature>